<dbReference type="InterPro" id="IPR024047">
    <property type="entry name" value="MM3350-like_sf"/>
</dbReference>
<keyword evidence="3" id="KW-1185">Reference proteome</keyword>
<dbReference type="Pfam" id="PF07929">
    <property type="entry name" value="PRiA4_ORF3"/>
    <property type="match status" value="1"/>
</dbReference>
<dbReference type="InterPro" id="IPR012912">
    <property type="entry name" value="Plasmid_pRiA4b_Orf3-like"/>
</dbReference>
<evidence type="ECO:0000259" key="1">
    <source>
        <dbReference type="Pfam" id="PF07929"/>
    </source>
</evidence>
<dbReference type="EMBL" id="PIPI01000003">
    <property type="protein sequence ID" value="RUO20136.1"/>
    <property type="molecule type" value="Genomic_DNA"/>
</dbReference>
<dbReference type="AlphaFoldDB" id="A0A432VUB6"/>
<dbReference type="RefSeq" id="WP_126792090.1">
    <property type="nucleotide sequence ID" value="NZ_PIPI01000003.1"/>
</dbReference>
<gene>
    <name evidence="2" type="ORF">CWE06_05775</name>
</gene>
<sequence length="480" mass="54575">MPKYLQISVSLDDAPNPIERTLLIPAETDLHQLHYYLQLAMGWQLSHLHMFITAKGNFSDYEDDFEPGDELLEFDVPVTEVLNGNHRQIKYLYDYGDDWMHTIKLEESVILPADTHVKLLHAVGVCPEENSGGVHYLRKNSQKVDQERIQSLLQRFYTLTVLQGYGQQPAFIACMDDEEVPFEFGLDEDNDFSAAELAMIAALHEQFNHDIYHAINQRFSYATLNDFNRDPYGHEPYRIAAPADDMARQAPILQALTPLFDAFREGPVKLTASGYLPVKLVKAIDAKLHDPRIPLIQESQFEKVTSESKSTAVAVLRHIVCLSPLVKEYKTKIELTAKGRKLLEADKSGEIYLALLQSAFRKFNWGFIDYSDECPLQQSVAEVMVLQSAVAPELEIIDEAFYASLSAMIPALDEEPVTTSQWTAPTPNHARVLHFRRRYVYIFGLLGLWTHNATDSHLASLEPRRVQVTPLCRNLIVEDS</sequence>
<feature type="domain" description="Plasmid pRiA4b Orf3-like" evidence="1">
    <location>
        <begin position="4"/>
        <end position="137"/>
    </location>
</feature>
<evidence type="ECO:0000313" key="3">
    <source>
        <dbReference type="Proteomes" id="UP000288212"/>
    </source>
</evidence>
<comment type="caution">
    <text evidence="2">The sequence shown here is derived from an EMBL/GenBank/DDBJ whole genome shotgun (WGS) entry which is preliminary data.</text>
</comment>
<protein>
    <recommendedName>
        <fullName evidence="1">Plasmid pRiA4b Orf3-like domain-containing protein</fullName>
    </recommendedName>
</protein>
<evidence type="ECO:0000313" key="2">
    <source>
        <dbReference type="EMBL" id="RUO20136.1"/>
    </source>
</evidence>
<reference evidence="2 3" key="1">
    <citation type="journal article" date="2011" name="Front. Microbiol.">
        <title>Genomic signatures of strain selection and enhancement in Bacillus atrophaeus var. globigii, a historical biowarfare simulant.</title>
        <authorList>
            <person name="Gibbons H.S."/>
            <person name="Broomall S.M."/>
            <person name="McNew L.A."/>
            <person name="Daligault H."/>
            <person name="Chapman C."/>
            <person name="Bruce D."/>
            <person name="Karavis M."/>
            <person name="Krepps M."/>
            <person name="McGregor P.A."/>
            <person name="Hong C."/>
            <person name="Park K.H."/>
            <person name="Akmal A."/>
            <person name="Feldman A."/>
            <person name="Lin J.S."/>
            <person name="Chang W.E."/>
            <person name="Higgs B.W."/>
            <person name="Demirev P."/>
            <person name="Lindquist J."/>
            <person name="Liem A."/>
            <person name="Fochler E."/>
            <person name="Read T.D."/>
            <person name="Tapia R."/>
            <person name="Johnson S."/>
            <person name="Bishop-Lilly K.A."/>
            <person name="Detter C."/>
            <person name="Han C."/>
            <person name="Sozhamannan S."/>
            <person name="Rosenzweig C.N."/>
            <person name="Skowronski E.W."/>
        </authorList>
    </citation>
    <scope>NUCLEOTIDE SEQUENCE [LARGE SCALE GENOMIC DNA]</scope>
    <source>
        <strain evidence="2 3">AK5</strain>
    </source>
</reference>
<dbReference type="PANTHER" id="PTHR41878">
    <property type="entry name" value="LEXA REPRESSOR-RELATED"/>
    <property type="match status" value="1"/>
</dbReference>
<proteinExistence type="predicted"/>
<dbReference type="Proteomes" id="UP000288212">
    <property type="component" value="Unassembled WGS sequence"/>
</dbReference>
<organism evidence="2 3">
    <name type="scientific">Aliidiomarina haloalkalitolerans</name>
    <dbReference type="NCBI Taxonomy" id="859059"/>
    <lineage>
        <taxon>Bacteria</taxon>
        <taxon>Pseudomonadati</taxon>
        <taxon>Pseudomonadota</taxon>
        <taxon>Gammaproteobacteria</taxon>
        <taxon>Alteromonadales</taxon>
        <taxon>Idiomarinaceae</taxon>
        <taxon>Aliidiomarina</taxon>
    </lineage>
</organism>
<name>A0A432VUB6_9GAMM</name>
<dbReference type="SUPFAM" id="SSF159941">
    <property type="entry name" value="MM3350-like"/>
    <property type="match status" value="1"/>
</dbReference>
<accession>A0A432VUB6</accession>
<dbReference type="OrthoDB" id="9816539at2"/>
<dbReference type="PANTHER" id="PTHR41878:SF1">
    <property type="entry name" value="TNPR PROTEIN"/>
    <property type="match status" value="1"/>
</dbReference>
<dbReference type="Gene3D" id="3.10.290.30">
    <property type="entry name" value="MM3350-like"/>
    <property type="match status" value="1"/>
</dbReference>